<comment type="caution">
    <text evidence="10">The sequence shown here is derived from an EMBL/GenBank/DDBJ whole genome shotgun (WGS) entry which is preliminary data.</text>
</comment>
<keyword evidence="3" id="KW-0902">Two-component regulatory system</keyword>
<dbReference type="CDD" id="cd00130">
    <property type="entry name" value="PAS"/>
    <property type="match status" value="1"/>
</dbReference>
<dbReference type="SMART" id="SM00382">
    <property type="entry name" value="AAA"/>
    <property type="match status" value="1"/>
</dbReference>
<dbReference type="SUPFAM" id="SSF52540">
    <property type="entry name" value="P-loop containing nucleoside triphosphate hydrolases"/>
    <property type="match status" value="1"/>
</dbReference>
<dbReference type="SUPFAM" id="SSF46689">
    <property type="entry name" value="Homeodomain-like"/>
    <property type="match status" value="1"/>
</dbReference>
<dbReference type="SUPFAM" id="SSF55785">
    <property type="entry name" value="PYP-like sensor domain (PAS domain)"/>
    <property type="match status" value="1"/>
</dbReference>
<dbReference type="GO" id="GO:0006355">
    <property type="term" value="P:regulation of DNA-templated transcription"/>
    <property type="evidence" value="ECO:0007669"/>
    <property type="project" value="InterPro"/>
</dbReference>
<protein>
    <recommendedName>
        <fullName evidence="12">Sigma-54 factor interaction domain-containing protein</fullName>
    </recommendedName>
</protein>
<dbReference type="PROSITE" id="PS00688">
    <property type="entry name" value="SIGMA54_INTERACT_3"/>
    <property type="match status" value="1"/>
</dbReference>
<evidence type="ECO:0000313" key="11">
    <source>
        <dbReference type="Proteomes" id="UP000231070"/>
    </source>
</evidence>
<evidence type="ECO:0000313" key="10">
    <source>
        <dbReference type="EMBL" id="PIO98859.1"/>
    </source>
</evidence>
<evidence type="ECO:0000256" key="2">
    <source>
        <dbReference type="ARBA" id="ARBA00022840"/>
    </source>
</evidence>
<dbReference type="Gene3D" id="3.40.50.10660">
    <property type="entry name" value="PrpR receptor domain-like"/>
    <property type="match status" value="1"/>
</dbReference>
<dbReference type="InterPro" id="IPR009057">
    <property type="entry name" value="Homeodomain-like_sf"/>
</dbReference>
<dbReference type="EMBL" id="NQVN01000007">
    <property type="protein sequence ID" value="PIO98859.1"/>
    <property type="molecule type" value="Genomic_DNA"/>
</dbReference>
<evidence type="ECO:0000256" key="6">
    <source>
        <dbReference type="ARBA" id="ARBA00023159"/>
    </source>
</evidence>
<keyword evidence="11" id="KW-1185">Reference proteome</keyword>
<dbReference type="InterPro" id="IPR025944">
    <property type="entry name" value="Sigma_54_int_dom_CS"/>
</dbReference>
<dbReference type="InterPro" id="IPR035965">
    <property type="entry name" value="PAS-like_dom_sf"/>
</dbReference>
<dbReference type="AlphaFoldDB" id="A0A2G9WW02"/>
<dbReference type="SUPFAM" id="SSF159800">
    <property type="entry name" value="PrpR receptor domain-like"/>
    <property type="match status" value="1"/>
</dbReference>
<dbReference type="PANTHER" id="PTHR32071:SF57">
    <property type="entry name" value="C4-DICARBOXYLATE TRANSPORT TRANSCRIPTIONAL REGULATORY PROTEIN DCTD"/>
    <property type="match status" value="1"/>
</dbReference>
<evidence type="ECO:0000256" key="1">
    <source>
        <dbReference type="ARBA" id="ARBA00022741"/>
    </source>
</evidence>
<reference evidence="10 11" key="1">
    <citation type="submission" date="2017-08" db="EMBL/GenBank/DDBJ databases">
        <title>Pleomorphomonas carboxidotrophicus sp. nov., a new mesophilic hydrogenogenic carboxidotroph.</title>
        <authorList>
            <person name="Esquivel-Elizondo S."/>
            <person name="Krajmalnik-Brown R."/>
            <person name="Maldonado J."/>
        </authorList>
    </citation>
    <scope>NUCLEOTIDE SEQUENCE [LARGE SCALE GENOMIC DNA]</scope>
    <source>
        <strain evidence="10 11">SVCO-16</strain>
    </source>
</reference>
<evidence type="ECO:0000256" key="5">
    <source>
        <dbReference type="ARBA" id="ARBA00023125"/>
    </source>
</evidence>
<dbReference type="Gene3D" id="1.10.8.60">
    <property type="match status" value="1"/>
</dbReference>
<name>A0A2G9WW02_9HYPH</name>
<dbReference type="OrthoDB" id="9802388at2"/>
<dbReference type="InterPro" id="IPR027417">
    <property type="entry name" value="P-loop_NTPase"/>
</dbReference>
<keyword evidence="4" id="KW-0805">Transcription regulation</keyword>
<keyword evidence="1" id="KW-0547">Nucleotide-binding</keyword>
<evidence type="ECO:0000259" key="8">
    <source>
        <dbReference type="PROSITE" id="PS50045"/>
    </source>
</evidence>
<evidence type="ECO:0000259" key="9">
    <source>
        <dbReference type="PROSITE" id="PS50112"/>
    </source>
</evidence>
<dbReference type="Gene3D" id="3.40.50.2300">
    <property type="match status" value="1"/>
</dbReference>
<dbReference type="InterPro" id="IPR058031">
    <property type="entry name" value="AAA_lid_NorR"/>
</dbReference>
<feature type="domain" description="Sigma-54 factor interaction" evidence="8">
    <location>
        <begin position="348"/>
        <end position="578"/>
    </location>
</feature>
<dbReference type="Gene3D" id="1.10.10.60">
    <property type="entry name" value="Homeodomain-like"/>
    <property type="match status" value="1"/>
</dbReference>
<dbReference type="CDD" id="cd00009">
    <property type="entry name" value="AAA"/>
    <property type="match status" value="1"/>
</dbReference>
<keyword evidence="6" id="KW-0010">Activator</keyword>
<evidence type="ECO:0000256" key="7">
    <source>
        <dbReference type="ARBA" id="ARBA00023163"/>
    </source>
</evidence>
<dbReference type="InterPro" id="IPR013767">
    <property type="entry name" value="PAS_fold"/>
</dbReference>
<dbReference type="InterPro" id="IPR025662">
    <property type="entry name" value="Sigma_54_int_dom_ATP-bd_1"/>
</dbReference>
<dbReference type="Gene3D" id="3.30.450.20">
    <property type="entry name" value="PAS domain"/>
    <property type="match status" value="1"/>
</dbReference>
<keyword evidence="2" id="KW-0067">ATP-binding</keyword>
<keyword evidence="5" id="KW-0238">DNA-binding</keyword>
<dbReference type="GO" id="GO:0000156">
    <property type="term" value="F:phosphorelay response regulator activity"/>
    <property type="evidence" value="ECO:0007669"/>
    <property type="project" value="InterPro"/>
</dbReference>
<dbReference type="PROSITE" id="PS00676">
    <property type="entry name" value="SIGMA54_INTERACT_2"/>
    <property type="match status" value="1"/>
</dbReference>
<dbReference type="PROSITE" id="PS50045">
    <property type="entry name" value="SIGMA54_INTERACT_4"/>
    <property type="match status" value="1"/>
</dbReference>
<proteinExistence type="predicted"/>
<dbReference type="InterPro" id="IPR002078">
    <property type="entry name" value="Sigma_54_int"/>
</dbReference>
<dbReference type="GO" id="GO:0003677">
    <property type="term" value="F:DNA binding"/>
    <property type="evidence" value="ECO:0007669"/>
    <property type="project" value="UniProtKB-KW"/>
</dbReference>
<accession>A0A2G9WW02</accession>
<dbReference type="PROSITE" id="PS50112">
    <property type="entry name" value="PAS"/>
    <property type="match status" value="1"/>
</dbReference>
<sequence>MPERLVQYATALSCLSPWPLPCSRREETMVIAFIAPHERISIAAQSIVEASGYPAKVYLGDLQQGVRAARQAIAEGARIIISRGGTARLIRQELGVEVIEVEASVQRTLAYVYKETTEETKIAVAGFEPLINLVAPVCDVLGRTYRSFELKEKSSFQVQMDRIGKWDPDVVIGDAIAYHWAQARGLDAYLIESSLETLLDAFERAMLVYNNLCRYILAEEKLATVLDCSREGAILVNREGVIEEINRQGCDILSQSREELIGALLSDYFDSTELSRAFRKNQTARNMLVNYRDEKLALDHITVSADGQTGSASVILFQPVQKIQDAGNVIRRKLADSGFYAKYTFDDIFFASEKMRQLVAVAKQYSQSDSNIMIVGETGTGKELFAQSIHNAGPLAKGPFVAVNCAALPGALLESELFGYAPGAFTGAARSGKIGLFELAHEGTLFLDELTEMDFFLQSKLLRALQTQEIMRVGGNKIIPIKVRIIATTNRKPLEEIQQGRLRADLFYRLNTLDLKIPPLRERENDPEQLFELFLARKCERRGIAMPAIPEKILTLLRRYSWPGNVRELENLAEKYATLHTLSPFDMPLMTEFASIGMTGADDENQQEATLEDFIVAKVSKVFRAENGNVTRTAQRLGIDRNTVKRWLDKAPDKVPA</sequence>
<dbReference type="Proteomes" id="UP000231070">
    <property type="component" value="Unassembled WGS sequence"/>
</dbReference>
<dbReference type="InterPro" id="IPR003593">
    <property type="entry name" value="AAA+_ATPase"/>
</dbReference>
<dbReference type="PANTHER" id="PTHR32071">
    <property type="entry name" value="TRANSCRIPTIONAL REGULATORY PROTEIN"/>
    <property type="match status" value="1"/>
</dbReference>
<dbReference type="Pfam" id="PF06506">
    <property type="entry name" value="PrpR_N"/>
    <property type="match status" value="1"/>
</dbReference>
<feature type="domain" description="PAS" evidence="9">
    <location>
        <begin position="218"/>
        <end position="262"/>
    </location>
</feature>
<keyword evidence="7" id="KW-0804">Transcription</keyword>
<evidence type="ECO:0000256" key="4">
    <source>
        <dbReference type="ARBA" id="ARBA00023015"/>
    </source>
</evidence>
<dbReference type="FunFam" id="3.40.50.300:FF:000006">
    <property type="entry name" value="DNA-binding transcriptional regulator NtrC"/>
    <property type="match status" value="1"/>
</dbReference>
<organism evidence="10 11">
    <name type="scientific">Pleomorphomonas carboxyditropha</name>
    <dbReference type="NCBI Taxonomy" id="2023338"/>
    <lineage>
        <taxon>Bacteria</taxon>
        <taxon>Pseudomonadati</taxon>
        <taxon>Pseudomonadota</taxon>
        <taxon>Alphaproteobacteria</taxon>
        <taxon>Hyphomicrobiales</taxon>
        <taxon>Pleomorphomonadaceae</taxon>
        <taxon>Pleomorphomonas</taxon>
    </lineage>
</organism>
<dbReference type="Gene3D" id="3.40.50.300">
    <property type="entry name" value="P-loop containing nucleotide triphosphate hydrolases"/>
    <property type="match status" value="1"/>
</dbReference>
<evidence type="ECO:0008006" key="12">
    <source>
        <dbReference type="Google" id="ProtNLM"/>
    </source>
</evidence>
<dbReference type="SMART" id="SM00091">
    <property type="entry name" value="PAS"/>
    <property type="match status" value="1"/>
</dbReference>
<dbReference type="PROSITE" id="PS00675">
    <property type="entry name" value="SIGMA54_INTERACT_1"/>
    <property type="match status" value="1"/>
</dbReference>
<dbReference type="Pfam" id="PF00989">
    <property type="entry name" value="PAS"/>
    <property type="match status" value="1"/>
</dbReference>
<dbReference type="GO" id="GO:0005524">
    <property type="term" value="F:ATP binding"/>
    <property type="evidence" value="ECO:0007669"/>
    <property type="project" value="UniProtKB-KW"/>
</dbReference>
<dbReference type="Pfam" id="PF25601">
    <property type="entry name" value="AAA_lid_14"/>
    <property type="match status" value="1"/>
</dbReference>
<gene>
    <name evidence="10" type="ORF">CJ014_12240</name>
</gene>
<dbReference type="Pfam" id="PF00158">
    <property type="entry name" value="Sigma54_activat"/>
    <property type="match status" value="1"/>
</dbReference>
<dbReference type="InterPro" id="IPR000014">
    <property type="entry name" value="PAS"/>
</dbReference>
<dbReference type="InterPro" id="IPR010524">
    <property type="entry name" value="Sig_transdc_resp-reg_PrpR_N"/>
</dbReference>
<evidence type="ECO:0000256" key="3">
    <source>
        <dbReference type="ARBA" id="ARBA00023012"/>
    </source>
</evidence>
<dbReference type="InterPro" id="IPR025943">
    <property type="entry name" value="Sigma_54_int_dom_ATP-bd_2"/>
</dbReference>